<dbReference type="RefSeq" id="WP_042396755.1">
    <property type="nucleotide sequence ID" value="NZ_CYYT01000002.1"/>
</dbReference>
<name>A0A173Y2I8_9CLOT</name>
<evidence type="ECO:0000313" key="3">
    <source>
        <dbReference type="Proteomes" id="UP000095558"/>
    </source>
</evidence>
<dbReference type="OrthoDB" id="9793465at2"/>
<dbReference type="PANTHER" id="PTHR34297">
    <property type="entry name" value="HYPOTHETICAL CYTOSOLIC PROTEIN-RELATED"/>
    <property type="match status" value="1"/>
</dbReference>
<dbReference type="PANTHER" id="PTHR34297:SF2">
    <property type="entry name" value="ASP23_GLS24 FAMILY ENVELOPE STRESS RESPONSE PROTEIN"/>
    <property type="match status" value="1"/>
</dbReference>
<dbReference type="Proteomes" id="UP000095558">
    <property type="component" value="Unassembled WGS sequence"/>
</dbReference>
<organism evidence="2 3">
    <name type="scientific">Clostridium disporicum</name>
    <dbReference type="NCBI Taxonomy" id="84024"/>
    <lineage>
        <taxon>Bacteria</taxon>
        <taxon>Bacillati</taxon>
        <taxon>Bacillota</taxon>
        <taxon>Clostridia</taxon>
        <taxon>Eubacteriales</taxon>
        <taxon>Clostridiaceae</taxon>
        <taxon>Clostridium</taxon>
    </lineage>
</organism>
<accession>A0A173Y2I8</accession>
<evidence type="ECO:0000313" key="2">
    <source>
        <dbReference type="EMBL" id="CUN88801.1"/>
    </source>
</evidence>
<sequence length="130" mass="14055">MENVNNESAIGIVKISDEVVSVIAEIAADEIKGIVEIPHGVSSNISQILKGKKASSGKSVKVTLEEDKATIEINVAVEYGMRIPEVVASVQENVKRTVEAMTGLKVDKVNVNVQNIYVPKQEQPEAEKEV</sequence>
<comment type="similarity">
    <text evidence="1">Belongs to the asp23 family.</text>
</comment>
<proteinExistence type="inferred from homology"/>
<dbReference type="EMBL" id="CYZV01000008">
    <property type="protein sequence ID" value="CUN88801.1"/>
    <property type="molecule type" value="Genomic_DNA"/>
</dbReference>
<protein>
    <submittedName>
        <fullName evidence="2">Alkaline shock protein</fullName>
    </submittedName>
</protein>
<dbReference type="GeneID" id="83011448"/>
<dbReference type="AlphaFoldDB" id="A0A173Y2I8"/>
<reference evidence="2 3" key="1">
    <citation type="submission" date="2015-09" db="EMBL/GenBank/DDBJ databases">
        <authorList>
            <consortium name="Pathogen Informatics"/>
        </authorList>
    </citation>
    <scope>NUCLEOTIDE SEQUENCE [LARGE SCALE GENOMIC DNA]</scope>
    <source>
        <strain evidence="2 3">2789STDY5834855</strain>
    </source>
</reference>
<dbReference type="Pfam" id="PF03780">
    <property type="entry name" value="Asp23"/>
    <property type="match status" value="1"/>
</dbReference>
<evidence type="ECO:0000256" key="1">
    <source>
        <dbReference type="ARBA" id="ARBA00005721"/>
    </source>
</evidence>
<dbReference type="InterPro" id="IPR005531">
    <property type="entry name" value="Asp23"/>
</dbReference>
<gene>
    <name evidence="2" type="ORF">ERS852470_00945</name>
</gene>